<dbReference type="Proteomes" id="UP000323560">
    <property type="component" value="Chromosome"/>
</dbReference>
<proteinExistence type="predicted"/>
<dbReference type="NCBIfam" id="TIGR04433">
    <property type="entry name" value="UrcA_uranyl"/>
    <property type="match status" value="1"/>
</dbReference>
<feature type="chain" id="PRO_5042534772" evidence="1">
    <location>
        <begin position="27"/>
        <end position="127"/>
    </location>
</feature>
<protein>
    <submittedName>
        <fullName evidence="2">UrcA family protein</fullName>
    </submittedName>
</protein>
<reference evidence="2 3" key="1">
    <citation type="submission" date="2019-08" db="EMBL/GenBank/DDBJ databases">
        <title>Gluconobacter frateurii HD924 genome.</title>
        <authorList>
            <person name="Liu Y."/>
            <person name="Zhang P."/>
        </authorList>
    </citation>
    <scope>NUCLEOTIDE SEQUENCE [LARGE SCALE GENOMIC DNA]</scope>
    <source>
        <strain evidence="2 3">HD924</strain>
    </source>
</reference>
<name>A0AAJ0QHA0_GLUTH</name>
<evidence type="ECO:0000313" key="2">
    <source>
        <dbReference type="EMBL" id="QEH95594.1"/>
    </source>
</evidence>
<accession>A0AAJ0QHA0</accession>
<keyword evidence="1" id="KW-0732">Signal</keyword>
<feature type="signal peptide" evidence="1">
    <location>
        <begin position="1"/>
        <end position="26"/>
    </location>
</feature>
<dbReference type="InterPro" id="IPR030972">
    <property type="entry name" value="UrcA_uranyl"/>
</dbReference>
<gene>
    <name evidence="2" type="ORF">FXF46_04420</name>
</gene>
<dbReference type="RefSeq" id="WP_007281707.1">
    <property type="nucleotide sequence ID" value="NZ_CP043043.1"/>
</dbReference>
<organism evidence="2 3">
    <name type="scientific">Gluconobacter thailandicus</name>
    <dbReference type="NCBI Taxonomy" id="257438"/>
    <lineage>
        <taxon>Bacteria</taxon>
        <taxon>Pseudomonadati</taxon>
        <taxon>Pseudomonadota</taxon>
        <taxon>Alphaproteobacteria</taxon>
        <taxon>Acetobacterales</taxon>
        <taxon>Acetobacteraceae</taxon>
        <taxon>Gluconobacter</taxon>
    </lineage>
</organism>
<dbReference type="EMBL" id="CP043043">
    <property type="protein sequence ID" value="QEH95594.1"/>
    <property type="molecule type" value="Genomic_DNA"/>
</dbReference>
<dbReference type="KEGG" id="gti:FXF46_04420"/>
<evidence type="ECO:0000256" key="1">
    <source>
        <dbReference type="SAM" id="SignalP"/>
    </source>
</evidence>
<evidence type="ECO:0000313" key="3">
    <source>
        <dbReference type="Proteomes" id="UP000323560"/>
    </source>
</evidence>
<dbReference type="AlphaFoldDB" id="A0AAJ0QHA0"/>
<sequence>MFRASLPVCSVLLAALTLVPTSRSIAAPLSPVLVPTTSSQTVNISGLNLANEHDWRIAASRVDDAAQSVCSVTNPMDTATPEDVSSCAQIARQDALHTLRDVREEQLKDQRVGHVLLAARPVASPHG</sequence>